<dbReference type="Proteomes" id="UP000694886">
    <property type="component" value="Chromosome 9"/>
</dbReference>
<dbReference type="KEGG" id="tcc:108663246"/>
<reference evidence="1" key="1">
    <citation type="journal article" date="1997" name="Nucleic Acids Res.">
        <title>tRNAscan-SE: a program for improved detection of transfer RNA genes in genomic sequence.</title>
        <authorList>
            <person name="Lowe T.M."/>
            <person name="Eddy S.R."/>
        </authorList>
    </citation>
    <scope>NUCLEOTIDE SEQUENCE [LARGE SCALE GENOMIC DNA]</scope>
    <source>
        <strain evidence="1">r\B97-61/B2</strain>
    </source>
</reference>
<evidence type="ECO:0000313" key="2">
    <source>
        <dbReference type="RefSeq" id="XP_017982321.1"/>
    </source>
</evidence>
<gene>
    <name evidence="2" type="primary">LOC108663246</name>
</gene>
<dbReference type="Gramene" id="Tc09v2_t015470.1">
    <property type="protein sequence ID" value="Tc09v2_p015470.1"/>
    <property type="gene ID" value="Tc09v2_g015470"/>
</dbReference>
<proteinExistence type="predicted"/>
<name>A0AB32WWZ4_THECC</name>
<dbReference type="PANTHER" id="PTHR46148:SF60">
    <property type="entry name" value="CHROMO DOMAIN-CONTAINING PROTEIN"/>
    <property type="match status" value="1"/>
</dbReference>
<protein>
    <submittedName>
        <fullName evidence="2">Uncharacterized protein LOC108663246</fullName>
    </submittedName>
</protein>
<organism evidence="1 2">
    <name type="scientific">Theobroma cacao</name>
    <name type="common">Cacao</name>
    <name type="synonym">Cocoa</name>
    <dbReference type="NCBI Taxonomy" id="3641"/>
    <lineage>
        <taxon>Eukaryota</taxon>
        <taxon>Viridiplantae</taxon>
        <taxon>Streptophyta</taxon>
        <taxon>Embryophyta</taxon>
        <taxon>Tracheophyta</taxon>
        <taxon>Spermatophyta</taxon>
        <taxon>Magnoliopsida</taxon>
        <taxon>eudicotyledons</taxon>
        <taxon>Gunneridae</taxon>
        <taxon>Pentapetalae</taxon>
        <taxon>rosids</taxon>
        <taxon>malvids</taxon>
        <taxon>Malvales</taxon>
        <taxon>Malvaceae</taxon>
        <taxon>Byttnerioideae</taxon>
        <taxon>Theobroma</taxon>
    </lineage>
</organism>
<accession>A0AB32WWZ4</accession>
<dbReference type="AlphaFoldDB" id="A0AB32WWZ4"/>
<dbReference type="GeneID" id="108663246"/>
<dbReference type="PANTHER" id="PTHR46148">
    <property type="entry name" value="CHROMO DOMAIN-CONTAINING PROTEIN"/>
    <property type="match status" value="1"/>
</dbReference>
<evidence type="ECO:0000313" key="1">
    <source>
        <dbReference type="Proteomes" id="UP000694886"/>
    </source>
</evidence>
<dbReference type="RefSeq" id="XP_017982321.1">
    <property type="nucleotide sequence ID" value="XM_018126832.1"/>
</dbReference>
<reference evidence="2" key="2">
    <citation type="submission" date="2025-08" db="UniProtKB">
        <authorList>
            <consortium name="RefSeq"/>
        </authorList>
    </citation>
    <scope>IDENTIFICATION</scope>
</reference>
<sequence>MVPYEALYWHKCRSPISWFKVGEWRLLEPEMVQEAIDRIRLSRDRMLTAQRQNSYVDHKHQDLEFEVGDLVFFRVLPTKGIMRLVGKCFTCLYYANPKPNPTHVIWHEEIQLEDDLSYEEIQVKILDRKVKLLCTKDLALVKVLWCNHSSEEVT</sequence>